<dbReference type="Proteomes" id="UP001418804">
    <property type="component" value="Unassembled WGS sequence"/>
</dbReference>
<reference evidence="1 2" key="1">
    <citation type="submission" date="2024-05" db="EMBL/GenBank/DDBJ databases">
        <title>The mechanism of isolation and screening of efficient mineral weathering bacteria priestia aryabhattai c4-10 with weathered biotite.</title>
        <authorList>
            <person name="Yang S."/>
        </authorList>
    </citation>
    <scope>NUCLEOTIDE SEQUENCE [LARGE SCALE GENOMIC DNA]</scope>
    <source>
        <strain evidence="1 2">C4-10</strain>
    </source>
</reference>
<dbReference type="GeneID" id="48013442"/>
<sequence length="183" mass="21444">MKVALVRHYKVNKGLPENHRLSTDELVAWFQEYDESDITYGETDLNNIEWKRCFSSDMPRAHKTAKHIYKQEITLLPELREIPMPIIPVKFKLPFILWALLFRMSGLINKQARTDMAETKRKVAAVLDRAISESEDDLLIVSHGGIMKFMRKELIKRGFKGPRFDIAVNGKLYLFEKQENETY</sequence>
<reference evidence="1 2" key="2">
    <citation type="submission" date="2024-05" db="EMBL/GenBank/DDBJ databases">
        <authorList>
            <person name="Zheng X."/>
        </authorList>
    </citation>
    <scope>NUCLEOTIDE SEQUENCE [LARGE SCALE GENOMIC DNA]</scope>
    <source>
        <strain evidence="1 2">C4-10</strain>
    </source>
</reference>
<dbReference type="InterPro" id="IPR029033">
    <property type="entry name" value="His_PPase_superfam"/>
</dbReference>
<dbReference type="RefSeq" id="WP_028412926.1">
    <property type="nucleotide sequence ID" value="NZ_CP024035.1"/>
</dbReference>
<gene>
    <name evidence="1" type="ORF">ABDD91_14410</name>
</gene>
<evidence type="ECO:0000313" key="1">
    <source>
        <dbReference type="EMBL" id="MEN3154035.1"/>
    </source>
</evidence>
<evidence type="ECO:0000313" key="2">
    <source>
        <dbReference type="Proteomes" id="UP001418804"/>
    </source>
</evidence>
<dbReference type="SUPFAM" id="SSF53254">
    <property type="entry name" value="Phosphoglycerate mutase-like"/>
    <property type="match status" value="1"/>
</dbReference>
<dbReference type="EMBL" id="JBDIVD010000001">
    <property type="protein sequence ID" value="MEN3154035.1"/>
    <property type="molecule type" value="Genomic_DNA"/>
</dbReference>
<proteinExistence type="predicted"/>
<dbReference type="AlphaFoldDB" id="A0ABD5KVB7"/>
<comment type="caution">
    <text evidence="1">The sequence shown here is derived from an EMBL/GenBank/DDBJ whole genome shotgun (WGS) entry which is preliminary data.</text>
</comment>
<name>A0ABD5KVB7_PRIAR</name>
<organism evidence="1 2">
    <name type="scientific">Priestia aryabhattai</name>
    <name type="common">Bacillus aryabhattai</name>
    <dbReference type="NCBI Taxonomy" id="412384"/>
    <lineage>
        <taxon>Bacteria</taxon>
        <taxon>Bacillati</taxon>
        <taxon>Bacillota</taxon>
        <taxon>Bacilli</taxon>
        <taxon>Bacillales</taxon>
        <taxon>Bacillaceae</taxon>
        <taxon>Priestia</taxon>
    </lineage>
</organism>
<accession>A0ABD5KVB7</accession>
<dbReference type="Gene3D" id="3.40.50.1240">
    <property type="entry name" value="Phosphoglycerate mutase-like"/>
    <property type="match status" value="1"/>
</dbReference>
<dbReference type="InterPro" id="IPR013078">
    <property type="entry name" value="His_Pase_superF_clade-1"/>
</dbReference>
<dbReference type="Pfam" id="PF00300">
    <property type="entry name" value="His_Phos_1"/>
    <property type="match status" value="1"/>
</dbReference>
<protein>
    <submittedName>
        <fullName evidence="1">Histidine phosphatase family protein</fullName>
    </submittedName>
</protein>